<dbReference type="GeneID" id="75008216"/>
<protein>
    <submittedName>
        <fullName evidence="2">SdpI family protein</fullName>
    </submittedName>
</protein>
<name>A0A7Y4LFU4_9CORY</name>
<sequence>MLIAAIVLSIAGFIFLVLSLSSTGEIWEWLLFGTVVLGMILLFVDMFKKRRTRGSSGKHSGGKHSAR</sequence>
<dbReference type="AlphaFoldDB" id="A0A7Y4LFU4"/>
<accession>A0A7Y4LFU4</accession>
<keyword evidence="1" id="KW-1133">Transmembrane helix</keyword>
<reference evidence="2 3" key="3">
    <citation type="journal article" date="2020" name="Int. J. Syst. Evol. Microbiol.">
        <title>Corynebacterium silvaticum sp. nov., a unique group of NTTB corynebacteria in wild boar and roe deer.</title>
        <authorList>
            <person name="Dangel A."/>
            <person name="Berger A."/>
            <person name="Rau J."/>
            <person name="Eisenberg T."/>
            <person name="Kampfer P."/>
            <person name="Margos G."/>
            <person name="Contzen M."/>
            <person name="Busse H.J."/>
            <person name="Konrad R."/>
            <person name="Peters M."/>
            <person name="Sting R."/>
            <person name="Sing A."/>
        </authorList>
    </citation>
    <scope>NUCLEOTIDE SEQUENCE [LARGE SCALE GENOMIC DNA]</scope>
    <source>
        <strain evidence="2 3">PO100/5</strain>
    </source>
</reference>
<keyword evidence="3" id="KW-1185">Reference proteome</keyword>
<keyword evidence="1" id="KW-0812">Transmembrane</keyword>
<proteinExistence type="predicted"/>
<evidence type="ECO:0000313" key="3">
    <source>
        <dbReference type="Proteomes" id="UP000195652"/>
    </source>
</evidence>
<dbReference type="EMBL" id="CP021417">
    <property type="protein sequence ID" value="ARU46455.1"/>
    <property type="molecule type" value="Genomic_DNA"/>
</dbReference>
<reference evidence="2 3" key="2">
    <citation type="journal article" date="2020" name="Antonie Van Leeuwenhoek">
        <title>Phylogenomic characterisation of a novel corynebacterial species pathogenic to animals.</title>
        <authorList>
            <person name="Moller J."/>
            <person name="Musella L."/>
            <person name="Melnikov V."/>
            <person name="Geissdorfer W."/>
            <person name="Burkovski A."/>
            <person name="Sangal V."/>
        </authorList>
    </citation>
    <scope>NUCLEOTIDE SEQUENCE [LARGE SCALE GENOMIC DNA]</scope>
    <source>
        <strain evidence="2 3">PO100/5</strain>
    </source>
</reference>
<feature type="transmembrane region" description="Helical" evidence="1">
    <location>
        <begin position="29"/>
        <end position="47"/>
    </location>
</feature>
<dbReference type="RefSeq" id="WP_087454260.1">
    <property type="nucleotide sequence ID" value="NZ_CP021417.2"/>
</dbReference>
<reference evidence="2 3" key="4">
    <citation type="journal article" date="2020" name="PLoS ONE">
        <title>Taxonomic classification of strain PO100/5 shows a broader geographic distribution and genetic markers of the recently described Corynebacterium silvaticum.</title>
        <authorList>
            <person name="Viana M.V.C."/>
            <person name="Profeta R."/>
            <person name="da Silva A.L."/>
            <person name="Hurtado R."/>
            <person name="Cerqueira J.C."/>
            <person name="Ribeiro B.F.S."/>
            <person name="Almeida M.O."/>
            <person name="Morais-Rodrigues F."/>
            <person name="Soares S.C."/>
            <person name="Oliveira M."/>
            <person name="Tavares L."/>
            <person name="Figueiredo H."/>
            <person name="Wattam A.R."/>
            <person name="Barh D."/>
            <person name="Ghosh P."/>
            <person name="Silva A."/>
            <person name="Azevedo V."/>
        </authorList>
    </citation>
    <scope>NUCLEOTIDE SEQUENCE [LARGE SCALE GENOMIC DNA]</scope>
    <source>
        <strain evidence="2 3">PO100/5</strain>
    </source>
</reference>
<gene>
    <name evidence="2" type="ORF">CBE74_08160</name>
</gene>
<reference evidence="2 3" key="1">
    <citation type="journal article" date="2014" name="BMC Vet. Res.">
        <title>First report of Corynebacterium pseudotuberculosis from caseous lymphadenitis lesions in Black Alentejano pig (Sus scrofa domesticus).</title>
        <authorList>
            <person name="Oliveira M."/>
            <person name="Barroco C."/>
            <person name="Mottola C."/>
            <person name="Santos R."/>
            <person name="Lemsaddek A."/>
            <person name="Tavares L."/>
            <person name="Semedo-Lemsaddek T."/>
        </authorList>
    </citation>
    <scope>NUCLEOTIDE SEQUENCE [LARGE SCALE GENOMIC DNA]</scope>
    <source>
        <strain evidence="2 3">PO100/5</strain>
    </source>
</reference>
<dbReference type="KEGG" id="csil:CBE74_08160"/>
<dbReference type="OrthoDB" id="4426256at2"/>
<evidence type="ECO:0000256" key="1">
    <source>
        <dbReference type="SAM" id="Phobius"/>
    </source>
</evidence>
<evidence type="ECO:0000313" key="2">
    <source>
        <dbReference type="EMBL" id="ARU46455.1"/>
    </source>
</evidence>
<dbReference type="Proteomes" id="UP000195652">
    <property type="component" value="Chromosome"/>
</dbReference>
<keyword evidence="1" id="KW-0472">Membrane</keyword>
<organism evidence="2 3">
    <name type="scientific">Corynebacterium silvaticum</name>
    <dbReference type="NCBI Taxonomy" id="2320431"/>
    <lineage>
        <taxon>Bacteria</taxon>
        <taxon>Bacillati</taxon>
        <taxon>Actinomycetota</taxon>
        <taxon>Actinomycetes</taxon>
        <taxon>Mycobacteriales</taxon>
        <taxon>Corynebacteriaceae</taxon>
        <taxon>Corynebacterium</taxon>
    </lineage>
</organism>